<sequence>MTLFASIVRRTGPRSQEEMDAYKAAHQKVFGNCADVPTFLRSPKDDTLAAVVGEVHDLEEMRRISRTPEGDALMRKYGFLEQLDYFIEEA</sequence>
<protein>
    <recommendedName>
        <fullName evidence="3">EthD domain-containing protein</fullName>
    </recommendedName>
</protein>
<keyword evidence="2" id="KW-1185">Reference proteome</keyword>
<accession>A0A1I6ME33</accession>
<reference evidence="1 2" key="1">
    <citation type="submission" date="2016-10" db="EMBL/GenBank/DDBJ databases">
        <authorList>
            <person name="de Groot N.N."/>
        </authorList>
    </citation>
    <scope>NUCLEOTIDE SEQUENCE [LARGE SCALE GENOMIC DNA]</scope>
    <source>
        <strain evidence="1 2">DSM 29433</strain>
    </source>
</reference>
<name>A0A1I6ME33_9RHOB</name>
<dbReference type="RefSeq" id="WP_090206165.1">
    <property type="nucleotide sequence ID" value="NZ_FOZM01000001.1"/>
</dbReference>
<gene>
    <name evidence="1" type="ORF">SAMN05444714_1618</name>
</gene>
<proteinExistence type="predicted"/>
<dbReference type="EMBL" id="FOZM01000001">
    <property type="protein sequence ID" value="SFS13883.1"/>
    <property type="molecule type" value="Genomic_DNA"/>
</dbReference>
<dbReference type="Proteomes" id="UP000198926">
    <property type="component" value="Unassembled WGS sequence"/>
</dbReference>
<evidence type="ECO:0000313" key="2">
    <source>
        <dbReference type="Proteomes" id="UP000198926"/>
    </source>
</evidence>
<evidence type="ECO:0000313" key="1">
    <source>
        <dbReference type="EMBL" id="SFS13883.1"/>
    </source>
</evidence>
<evidence type="ECO:0008006" key="3">
    <source>
        <dbReference type="Google" id="ProtNLM"/>
    </source>
</evidence>
<dbReference type="AlphaFoldDB" id="A0A1I6ME33"/>
<dbReference type="OrthoDB" id="7860904at2"/>
<organism evidence="1 2">
    <name type="scientific">Yoonia litorea</name>
    <dbReference type="NCBI Taxonomy" id="1123755"/>
    <lineage>
        <taxon>Bacteria</taxon>
        <taxon>Pseudomonadati</taxon>
        <taxon>Pseudomonadota</taxon>
        <taxon>Alphaproteobacteria</taxon>
        <taxon>Rhodobacterales</taxon>
        <taxon>Paracoccaceae</taxon>
        <taxon>Yoonia</taxon>
    </lineage>
</organism>